<dbReference type="InterPro" id="IPR001245">
    <property type="entry name" value="Ser-Thr/Tyr_kinase_cat_dom"/>
</dbReference>
<gene>
    <name evidence="5" type="ORF">ODALV1_LOCUS3204</name>
</gene>
<feature type="binding site" evidence="2">
    <location>
        <position position="481"/>
    </location>
    <ligand>
        <name>ATP</name>
        <dbReference type="ChEBI" id="CHEBI:30616"/>
    </ligand>
</feature>
<dbReference type="Gene3D" id="1.10.510.10">
    <property type="entry name" value="Transferase(Phosphotransferase) domain 1"/>
    <property type="match status" value="1"/>
</dbReference>
<accession>A0ABP1PSC5</accession>
<evidence type="ECO:0000259" key="4">
    <source>
        <dbReference type="PROSITE" id="PS50011"/>
    </source>
</evidence>
<keyword evidence="2" id="KW-0547">Nucleotide-binding</keyword>
<sequence length="584" mass="65836">MLLKIFLVSTVAVETPFSRSNIVVWFDPFVSITDKGSPNAYDIDALIPMISQISTKFSKVIFGRIGEKIEFSKRIIPSAVATFNQFHRPPDQPHLEVMMTFEMTVIENDTVSTNFDMAKRLADEANKIYPETVKSFYIDNQSLSKSKKNIDDANRYFNYIHNLINSTSYKLGAFLSSNDCGRENAPLSSHIPLILPSIKEFIFSVSLSQDDLNQEPEQVASRSGRIIEHCLEKLKVYNSNVSVALYTAWRSDTNQTESDAHDRKLVKFWETLNDWAIATNIPVVLHGAFDTPYKPAKWSKTGWWRLIQNLSYHNSSQYVFEEKRAKLQRKKNKLTLIRDITKLEIKPFDLDATTDKDLTETVADASTNWPIIIASTLLVLFLTVGLAAFITKLFRKGRIKYVDNEELKEFYQGSTSINADAPNGSVPEAHKTPYNKDLELSKSDFTLESNALLGSGAFGTVVRGIIRNFKGTGEDVSVAVKTTKLSSPPTAITGMMSEIKVLGYLGKHDQIVNLIGAYTKEIRRGDVPYGGLSWTPNFVTQLAQGLHLEEPAISERGMYSHMLRCWNMDPSKRPTFSDLKSSMQ</sequence>
<dbReference type="InterPro" id="IPR050122">
    <property type="entry name" value="RTK"/>
</dbReference>
<dbReference type="InterPro" id="IPR011009">
    <property type="entry name" value="Kinase-like_dom_sf"/>
</dbReference>
<keyword evidence="2" id="KW-0067">ATP-binding</keyword>
<dbReference type="Gene3D" id="3.30.200.20">
    <property type="entry name" value="Phosphorylase Kinase, domain 1"/>
    <property type="match status" value="1"/>
</dbReference>
<proteinExistence type="predicted"/>
<dbReference type="Proteomes" id="UP001642540">
    <property type="component" value="Unassembled WGS sequence"/>
</dbReference>
<dbReference type="Pfam" id="PF07714">
    <property type="entry name" value="PK_Tyr_Ser-Thr"/>
    <property type="match status" value="2"/>
</dbReference>
<evidence type="ECO:0000256" key="1">
    <source>
        <dbReference type="ARBA" id="ARBA00004167"/>
    </source>
</evidence>
<feature type="transmembrane region" description="Helical" evidence="3">
    <location>
        <begin position="369"/>
        <end position="390"/>
    </location>
</feature>
<dbReference type="PANTHER" id="PTHR24416:SF611">
    <property type="entry name" value="TYROSINE-PROTEIN KINASE TRANSMEMBRANE RECEPTOR ROR"/>
    <property type="match status" value="1"/>
</dbReference>
<evidence type="ECO:0000313" key="5">
    <source>
        <dbReference type="EMBL" id="CAL8075527.1"/>
    </source>
</evidence>
<reference evidence="5 6" key="1">
    <citation type="submission" date="2024-08" db="EMBL/GenBank/DDBJ databases">
        <authorList>
            <person name="Cucini C."/>
            <person name="Frati F."/>
        </authorList>
    </citation>
    <scope>NUCLEOTIDE SEQUENCE [LARGE SCALE GENOMIC DNA]</scope>
</reference>
<dbReference type="SMART" id="SM00219">
    <property type="entry name" value="TyrKc"/>
    <property type="match status" value="1"/>
</dbReference>
<comment type="subcellular location">
    <subcellularLocation>
        <location evidence="1">Membrane</location>
        <topology evidence="1">Single-pass membrane protein</topology>
    </subcellularLocation>
</comment>
<dbReference type="PROSITE" id="PS00107">
    <property type="entry name" value="PROTEIN_KINASE_ATP"/>
    <property type="match status" value="1"/>
</dbReference>
<dbReference type="PROSITE" id="PS50011">
    <property type="entry name" value="PROTEIN_KINASE_DOM"/>
    <property type="match status" value="1"/>
</dbReference>
<dbReference type="InterPro" id="IPR000719">
    <property type="entry name" value="Prot_kinase_dom"/>
</dbReference>
<protein>
    <recommendedName>
        <fullName evidence="4">Protein kinase domain-containing protein</fullName>
    </recommendedName>
</protein>
<feature type="domain" description="Protein kinase" evidence="4">
    <location>
        <begin position="447"/>
        <end position="584"/>
    </location>
</feature>
<dbReference type="PANTHER" id="PTHR24416">
    <property type="entry name" value="TYROSINE-PROTEIN KINASE RECEPTOR"/>
    <property type="match status" value="1"/>
</dbReference>
<keyword evidence="3" id="KW-1133">Transmembrane helix</keyword>
<comment type="caution">
    <text evidence="5">The sequence shown here is derived from an EMBL/GenBank/DDBJ whole genome shotgun (WGS) entry which is preliminary data.</text>
</comment>
<keyword evidence="3" id="KW-0472">Membrane</keyword>
<evidence type="ECO:0000256" key="2">
    <source>
        <dbReference type="PROSITE-ProRule" id="PRU10141"/>
    </source>
</evidence>
<evidence type="ECO:0000256" key="3">
    <source>
        <dbReference type="SAM" id="Phobius"/>
    </source>
</evidence>
<dbReference type="InterPro" id="IPR020635">
    <property type="entry name" value="Tyr_kinase_cat_dom"/>
</dbReference>
<evidence type="ECO:0000313" key="6">
    <source>
        <dbReference type="Proteomes" id="UP001642540"/>
    </source>
</evidence>
<dbReference type="InterPro" id="IPR017441">
    <property type="entry name" value="Protein_kinase_ATP_BS"/>
</dbReference>
<dbReference type="EMBL" id="CAXLJM020000008">
    <property type="protein sequence ID" value="CAL8075527.1"/>
    <property type="molecule type" value="Genomic_DNA"/>
</dbReference>
<keyword evidence="3" id="KW-0812">Transmembrane</keyword>
<keyword evidence="6" id="KW-1185">Reference proteome</keyword>
<dbReference type="SUPFAM" id="SSF56112">
    <property type="entry name" value="Protein kinase-like (PK-like)"/>
    <property type="match status" value="2"/>
</dbReference>
<organism evidence="5 6">
    <name type="scientific">Orchesella dallaii</name>
    <dbReference type="NCBI Taxonomy" id="48710"/>
    <lineage>
        <taxon>Eukaryota</taxon>
        <taxon>Metazoa</taxon>
        <taxon>Ecdysozoa</taxon>
        <taxon>Arthropoda</taxon>
        <taxon>Hexapoda</taxon>
        <taxon>Collembola</taxon>
        <taxon>Entomobryomorpha</taxon>
        <taxon>Entomobryoidea</taxon>
        <taxon>Orchesellidae</taxon>
        <taxon>Orchesellinae</taxon>
        <taxon>Orchesella</taxon>
    </lineage>
</organism>
<name>A0ABP1PSC5_9HEXA</name>